<name>A0ABU7FWY0_9ACTN</name>
<evidence type="ECO:0000313" key="1">
    <source>
        <dbReference type="EMBL" id="MED7828554.1"/>
    </source>
</evidence>
<dbReference type="RefSeq" id="WP_329512892.1">
    <property type="nucleotide sequence ID" value="NZ_BAAAYZ010000083.1"/>
</dbReference>
<gene>
    <name evidence="1" type="ORF">VXC91_43615</name>
</gene>
<proteinExistence type="predicted"/>
<sequence length="87" mass="9496">MWFAVACAVDCGGDWHAFDARLTRERSGGVMHGTHLEPLWSHLLDLRERLAAGGPGAAELAEDWARDPKVVARARSKKQALGSCQVK</sequence>
<protein>
    <recommendedName>
        <fullName evidence="3">Transposase</fullName>
    </recommendedName>
</protein>
<evidence type="ECO:0008006" key="3">
    <source>
        <dbReference type="Google" id="ProtNLM"/>
    </source>
</evidence>
<evidence type="ECO:0000313" key="2">
    <source>
        <dbReference type="Proteomes" id="UP001333996"/>
    </source>
</evidence>
<comment type="caution">
    <text evidence="1">The sequence shown here is derived from an EMBL/GenBank/DDBJ whole genome shotgun (WGS) entry which is preliminary data.</text>
</comment>
<dbReference type="EMBL" id="JAYWVC010000420">
    <property type="protein sequence ID" value="MED7828554.1"/>
    <property type="molecule type" value="Genomic_DNA"/>
</dbReference>
<accession>A0ABU7FWY0</accession>
<reference evidence="1" key="1">
    <citation type="submission" date="2024-01" db="EMBL/GenBank/DDBJ databases">
        <title>First draft genome sequence data of TA4-1, the type strain of Gram-positive actinobacterium Streptomyces chiangmaiensis.</title>
        <authorList>
            <person name="Yasawong M."/>
            <person name="Nantapong N."/>
        </authorList>
    </citation>
    <scope>NUCLEOTIDE SEQUENCE</scope>
    <source>
        <strain evidence="1">TA4-1</strain>
    </source>
</reference>
<dbReference type="Proteomes" id="UP001333996">
    <property type="component" value="Unassembled WGS sequence"/>
</dbReference>
<keyword evidence="2" id="KW-1185">Reference proteome</keyword>
<organism evidence="1 2">
    <name type="scientific">Streptomyces chiangmaiensis</name>
    <dbReference type="NCBI Taxonomy" id="766497"/>
    <lineage>
        <taxon>Bacteria</taxon>
        <taxon>Bacillati</taxon>
        <taxon>Actinomycetota</taxon>
        <taxon>Actinomycetes</taxon>
        <taxon>Kitasatosporales</taxon>
        <taxon>Streptomycetaceae</taxon>
        <taxon>Streptomyces</taxon>
    </lineage>
</organism>